<dbReference type="PANTHER" id="PTHR34977">
    <property type="entry name" value="UPF0337 PROTEIN YJBJ"/>
    <property type="match status" value="1"/>
</dbReference>
<keyword evidence="5" id="KW-1185">Reference proteome</keyword>
<feature type="domain" description="CsbD-like" evidence="3">
    <location>
        <begin position="5"/>
        <end position="56"/>
    </location>
</feature>
<protein>
    <submittedName>
        <fullName evidence="4">CsbD family protein</fullName>
    </submittedName>
</protein>
<name>A0A4U1JA56_9BACT</name>
<dbReference type="Pfam" id="PF05532">
    <property type="entry name" value="CsbD"/>
    <property type="match status" value="1"/>
</dbReference>
<feature type="compositionally biased region" description="Basic and acidic residues" evidence="2">
    <location>
        <begin position="27"/>
        <end position="36"/>
    </location>
</feature>
<dbReference type="Gene3D" id="1.10.1470.10">
    <property type="entry name" value="YjbJ"/>
    <property type="match status" value="2"/>
</dbReference>
<comment type="caution">
    <text evidence="4">The sequence shown here is derived from an EMBL/GenBank/DDBJ whole genome shotgun (WGS) entry which is preliminary data.</text>
</comment>
<dbReference type="Proteomes" id="UP000309215">
    <property type="component" value="Unassembled WGS sequence"/>
</dbReference>
<evidence type="ECO:0000313" key="5">
    <source>
        <dbReference type="Proteomes" id="UP000309215"/>
    </source>
</evidence>
<gene>
    <name evidence="4" type="ORF">E8A74_25300</name>
</gene>
<dbReference type="InterPro" id="IPR008462">
    <property type="entry name" value="CsbD"/>
</dbReference>
<dbReference type="RefSeq" id="WP_136931640.1">
    <property type="nucleotide sequence ID" value="NZ_SSMQ01000028.1"/>
</dbReference>
<dbReference type="InterPro" id="IPR036629">
    <property type="entry name" value="YjbJ_sf"/>
</dbReference>
<comment type="similarity">
    <text evidence="1">Belongs to the UPF0337 (CsbD) family.</text>
</comment>
<dbReference type="OrthoDB" id="9796058at2"/>
<evidence type="ECO:0000259" key="3">
    <source>
        <dbReference type="Pfam" id="PF05532"/>
    </source>
</evidence>
<dbReference type="SUPFAM" id="SSF69047">
    <property type="entry name" value="Hypothetical protein YjbJ"/>
    <property type="match status" value="2"/>
</dbReference>
<dbReference type="AlphaFoldDB" id="A0A4U1JA56"/>
<evidence type="ECO:0000256" key="1">
    <source>
        <dbReference type="ARBA" id="ARBA00009129"/>
    </source>
</evidence>
<dbReference type="PANTHER" id="PTHR34977:SF1">
    <property type="entry name" value="UPF0337 PROTEIN YJBJ"/>
    <property type="match status" value="1"/>
</dbReference>
<evidence type="ECO:0000313" key="4">
    <source>
        <dbReference type="EMBL" id="TKD03520.1"/>
    </source>
</evidence>
<evidence type="ECO:0000256" key="2">
    <source>
        <dbReference type="SAM" id="MobiDB-lite"/>
    </source>
</evidence>
<sequence length="98" mass="10455">MGIGNRIKGAAEELGGKAKEALGNLTDDERLRREGIADQGRGQGRQDAEKAAEQVEGTFEKAGGRVKGAAGALSGDERKQAEGKFEEMKGEIRQKINK</sequence>
<feature type="compositionally biased region" description="Basic and acidic residues" evidence="2">
    <location>
        <begin position="75"/>
        <end position="98"/>
    </location>
</feature>
<organism evidence="4 5">
    <name type="scientific">Polyangium fumosum</name>
    <dbReference type="NCBI Taxonomy" id="889272"/>
    <lineage>
        <taxon>Bacteria</taxon>
        <taxon>Pseudomonadati</taxon>
        <taxon>Myxococcota</taxon>
        <taxon>Polyangia</taxon>
        <taxon>Polyangiales</taxon>
        <taxon>Polyangiaceae</taxon>
        <taxon>Polyangium</taxon>
    </lineage>
</organism>
<accession>A0A4U1JA56</accession>
<feature type="compositionally biased region" description="Basic and acidic residues" evidence="2">
    <location>
        <begin position="44"/>
        <end position="63"/>
    </location>
</feature>
<reference evidence="4 5" key="1">
    <citation type="submission" date="2019-04" db="EMBL/GenBank/DDBJ databases">
        <authorList>
            <person name="Li Y."/>
            <person name="Wang J."/>
        </authorList>
    </citation>
    <scope>NUCLEOTIDE SEQUENCE [LARGE SCALE GENOMIC DNA]</scope>
    <source>
        <strain evidence="4 5">DSM 14668</strain>
    </source>
</reference>
<proteinExistence type="inferred from homology"/>
<dbReference type="EMBL" id="SSMQ01000028">
    <property type="protein sequence ID" value="TKD03520.1"/>
    <property type="molecule type" value="Genomic_DNA"/>
</dbReference>
<dbReference type="InterPro" id="IPR050423">
    <property type="entry name" value="UPF0337_stress_rsp"/>
</dbReference>
<feature type="region of interest" description="Disordered" evidence="2">
    <location>
        <begin position="25"/>
        <end position="98"/>
    </location>
</feature>